<evidence type="ECO:0000313" key="5">
    <source>
        <dbReference type="EMBL" id="EPB66823.1"/>
    </source>
</evidence>
<dbReference type="PANTHER" id="PTHR12830:SF9">
    <property type="entry name" value="ANAPHASE-PROMOTING COMPLEX SUBUNIT 5"/>
    <property type="match status" value="1"/>
</dbReference>
<proteinExistence type="predicted"/>
<gene>
    <name evidence="5" type="ORF">ANCCEY_14087</name>
</gene>
<evidence type="ECO:0008006" key="7">
    <source>
        <dbReference type="Google" id="ProtNLM"/>
    </source>
</evidence>
<dbReference type="AlphaFoldDB" id="A0A0D6L7D1"/>
<sequence>MSTEDELVSAMVSEPSKYRFTREAADERSASAIAGVNMVYACAMNGEWDRASHILHRLKMVFTPELNWQAAQYVRLCDNIIAFEKSILRGEWEKCTPLLEDIEVLDEAEAALRLRMQLAMMLSAECRWSAAMEMLQGVREEAIGVEQRNIAAMALRRIGVVQLMSGDHQAGLKSLTECQEPITRTCSILERAILSIALAEAHMADSNKQESLRLLSKARAQCRQAGAVLFEKFVLQELAMRHHENGNIDERDEFASEFAAIDERYSGYFNWKLV</sequence>
<dbReference type="InterPro" id="IPR037679">
    <property type="entry name" value="Apc5"/>
</dbReference>
<dbReference type="PANTHER" id="PTHR12830">
    <property type="entry name" value="ANAPHASE-PROMOTING COMPLEX SUBUNIT 5"/>
    <property type="match status" value="1"/>
</dbReference>
<dbReference type="Gene3D" id="1.25.40.10">
    <property type="entry name" value="Tetratricopeptide repeat domain"/>
    <property type="match status" value="1"/>
</dbReference>
<evidence type="ECO:0000313" key="6">
    <source>
        <dbReference type="Proteomes" id="UP000054495"/>
    </source>
</evidence>
<reference evidence="5 6" key="1">
    <citation type="submission" date="2013-05" db="EMBL/GenBank/DDBJ databases">
        <title>Draft genome of the parasitic nematode Anyclostoma ceylanicum.</title>
        <authorList>
            <person name="Mitreva M."/>
        </authorList>
    </citation>
    <scope>NUCLEOTIDE SEQUENCE [LARGE SCALE GENOMIC DNA]</scope>
</reference>
<evidence type="ECO:0000256" key="1">
    <source>
        <dbReference type="ARBA" id="ARBA00022618"/>
    </source>
</evidence>
<keyword evidence="1" id="KW-0132">Cell division</keyword>
<name>A0A0D6L7D1_9BILA</name>
<accession>A0A0D6L7D1</accession>
<keyword evidence="2" id="KW-0498">Mitosis</keyword>
<dbReference type="SUPFAM" id="SSF48452">
    <property type="entry name" value="TPR-like"/>
    <property type="match status" value="1"/>
</dbReference>
<protein>
    <recommendedName>
        <fullName evidence="7">Tetratricopeptide repeat protein</fullName>
    </recommendedName>
</protein>
<organism evidence="5 6">
    <name type="scientific">Ancylostoma ceylanicum</name>
    <dbReference type="NCBI Taxonomy" id="53326"/>
    <lineage>
        <taxon>Eukaryota</taxon>
        <taxon>Metazoa</taxon>
        <taxon>Ecdysozoa</taxon>
        <taxon>Nematoda</taxon>
        <taxon>Chromadorea</taxon>
        <taxon>Rhabditida</taxon>
        <taxon>Rhabditina</taxon>
        <taxon>Rhabditomorpha</taxon>
        <taxon>Strongyloidea</taxon>
        <taxon>Ancylostomatidae</taxon>
        <taxon>Ancylostomatinae</taxon>
        <taxon>Ancylostoma</taxon>
    </lineage>
</organism>
<dbReference type="GO" id="GO:0051301">
    <property type="term" value="P:cell division"/>
    <property type="evidence" value="ECO:0007669"/>
    <property type="project" value="UniProtKB-KW"/>
</dbReference>
<evidence type="ECO:0000256" key="4">
    <source>
        <dbReference type="ARBA" id="ARBA00023306"/>
    </source>
</evidence>
<dbReference type="EMBL" id="KE125901">
    <property type="protein sequence ID" value="EPB66823.1"/>
    <property type="molecule type" value="Genomic_DNA"/>
</dbReference>
<dbReference type="UniPathway" id="UPA00143"/>
<dbReference type="Proteomes" id="UP000054495">
    <property type="component" value="Unassembled WGS sequence"/>
</dbReference>
<evidence type="ECO:0000256" key="2">
    <source>
        <dbReference type="ARBA" id="ARBA00022776"/>
    </source>
</evidence>
<dbReference type="GO" id="GO:0005680">
    <property type="term" value="C:anaphase-promoting complex"/>
    <property type="evidence" value="ECO:0007669"/>
    <property type="project" value="InterPro"/>
</dbReference>
<evidence type="ECO:0000256" key="3">
    <source>
        <dbReference type="ARBA" id="ARBA00022786"/>
    </source>
</evidence>
<keyword evidence="3" id="KW-0833">Ubl conjugation pathway</keyword>
<dbReference type="GO" id="GO:0045842">
    <property type="term" value="P:positive regulation of mitotic metaphase/anaphase transition"/>
    <property type="evidence" value="ECO:0007669"/>
    <property type="project" value="TreeGrafter"/>
</dbReference>
<keyword evidence="6" id="KW-1185">Reference proteome</keyword>
<dbReference type="GO" id="GO:0070979">
    <property type="term" value="P:protein K11-linked ubiquitination"/>
    <property type="evidence" value="ECO:0007669"/>
    <property type="project" value="TreeGrafter"/>
</dbReference>
<keyword evidence="4" id="KW-0131">Cell cycle</keyword>
<dbReference type="GO" id="GO:0031145">
    <property type="term" value="P:anaphase-promoting complex-dependent catabolic process"/>
    <property type="evidence" value="ECO:0007669"/>
    <property type="project" value="TreeGrafter"/>
</dbReference>
<dbReference type="InterPro" id="IPR011990">
    <property type="entry name" value="TPR-like_helical_dom_sf"/>
</dbReference>